<organism evidence="1">
    <name type="scientific">Arundo donax</name>
    <name type="common">Giant reed</name>
    <name type="synonym">Donax arundinaceus</name>
    <dbReference type="NCBI Taxonomy" id="35708"/>
    <lineage>
        <taxon>Eukaryota</taxon>
        <taxon>Viridiplantae</taxon>
        <taxon>Streptophyta</taxon>
        <taxon>Embryophyta</taxon>
        <taxon>Tracheophyta</taxon>
        <taxon>Spermatophyta</taxon>
        <taxon>Magnoliopsida</taxon>
        <taxon>Liliopsida</taxon>
        <taxon>Poales</taxon>
        <taxon>Poaceae</taxon>
        <taxon>PACMAD clade</taxon>
        <taxon>Arundinoideae</taxon>
        <taxon>Arundineae</taxon>
        <taxon>Arundo</taxon>
    </lineage>
</organism>
<protein>
    <submittedName>
        <fullName evidence="1">Uncharacterized protein</fullName>
    </submittedName>
</protein>
<proteinExistence type="predicted"/>
<sequence>MEAAATGLVRSCGADLQQAIIHLIFKHLPIGLPSPDPNNFCGQSLERPNLVGANQIVEYHKGLVYLLLTR</sequence>
<dbReference type="EMBL" id="GBRH01225978">
    <property type="protein sequence ID" value="JAD71917.1"/>
    <property type="molecule type" value="Transcribed_RNA"/>
</dbReference>
<dbReference type="AlphaFoldDB" id="A0A0A9CK61"/>
<accession>A0A0A9CK61</accession>
<reference evidence="1" key="2">
    <citation type="journal article" date="2015" name="Data Brief">
        <title>Shoot transcriptome of the giant reed, Arundo donax.</title>
        <authorList>
            <person name="Barrero R.A."/>
            <person name="Guerrero F.D."/>
            <person name="Moolhuijzen P."/>
            <person name="Goolsby J.A."/>
            <person name="Tidwell J."/>
            <person name="Bellgard S.E."/>
            <person name="Bellgard M.I."/>
        </authorList>
    </citation>
    <scope>NUCLEOTIDE SEQUENCE</scope>
    <source>
        <tissue evidence="1">Shoot tissue taken approximately 20 cm above the soil surface</tissue>
    </source>
</reference>
<name>A0A0A9CK61_ARUDO</name>
<reference evidence="1" key="1">
    <citation type="submission" date="2014-09" db="EMBL/GenBank/DDBJ databases">
        <authorList>
            <person name="Magalhaes I.L.F."/>
            <person name="Oliveira U."/>
            <person name="Santos F.R."/>
            <person name="Vidigal T.H.D.A."/>
            <person name="Brescovit A.D."/>
            <person name="Santos A.J."/>
        </authorList>
    </citation>
    <scope>NUCLEOTIDE SEQUENCE</scope>
    <source>
        <tissue evidence="1">Shoot tissue taken approximately 20 cm above the soil surface</tissue>
    </source>
</reference>
<evidence type="ECO:0000313" key="1">
    <source>
        <dbReference type="EMBL" id="JAD71917.1"/>
    </source>
</evidence>